<sequence length="84" mass="9713">MPNKQFADRLNKELDNIGVPTRNDERIEVFSKLIKIPKFKAEAFISGITLPDQTLLTRIANEFEVNPDWLVGKSEQRQKKSRAE</sequence>
<organism evidence="1 2">
    <name type="scientific">Legionella maceachernii</name>
    <dbReference type="NCBI Taxonomy" id="466"/>
    <lineage>
        <taxon>Bacteria</taxon>
        <taxon>Pseudomonadati</taxon>
        <taxon>Pseudomonadota</taxon>
        <taxon>Gammaproteobacteria</taxon>
        <taxon>Legionellales</taxon>
        <taxon>Legionellaceae</taxon>
        <taxon>Legionella</taxon>
    </lineage>
</organism>
<evidence type="ECO:0000313" key="1">
    <source>
        <dbReference type="EMBL" id="KTD31885.1"/>
    </source>
</evidence>
<dbReference type="AlphaFoldDB" id="A0A0W0WHR7"/>
<dbReference type="Proteomes" id="UP000054908">
    <property type="component" value="Unassembled WGS sequence"/>
</dbReference>
<keyword evidence="2" id="KW-1185">Reference proteome</keyword>
<proteinExistence type="predicted"/>
<comment type="caution">
    <text evidence="1">The sequence shown here is derived from an EMBL/GenBank/DDBJ whole genome shotgun (WGS) entry which is preliminary data.</text>
</comment>
<dbReference type="PATRIC" id="fig|466.6.peg.79"/>
<gene>
    <name evidence="1" type="ORF">Lmac_0075</name>
</gene>
<dbReference type="InterPro" id="IPR010982">
    <property type="entry name" value="Lambda_DNA-bd_dom_sf"/>
</dbReference>
<protein>
    <submittedName>
        <fullName evidence="1">Uncharacterized protein</fullName>
    </submittedName>
</protein>
<dbReference type="RefSeq" id="WP_058450918.1">
    <property type="nucleotide sequence ID" value="NZ_CAAAIB010000003.1"/>
</dbReference>
<dbReference type="STRING" id="466.Lmac_0075"/>
<evidence type="ECO:0000313" key="2">
    <source>
        <dbReference type="Proteomes" id="UP000054908"/>
    </source>
</evidence>
<name>A0A0W0WHR7_9GAMM</name>
<dbReference type="GO" id="GO:0003677">
    <property type="term" value="F:DNA binding"/>
    <property type="evidence" value="ECO:0007669"/>
    <property type="project" value="InterPro"/>
</dbReference>
<dbReference type="OrthoDB" id="5643962at2"/>
<dbReference type="Gene3D" id="1.10.260.40">
    <property type="entry name" value="lambda repressor-like DNA-binding domains"/>
    <property type="match status" value="1"/>
</dbReference>
<accession>A0A0W0WHR7</accession>
<dbReference type="EMBL" id="LNYL01000002">
    <property type="protein sequence ID" value="KTD31885.1"/>
    <property type="molecule type" value="Genomic_DNA"/>
</dbReference>
<reference evidence="1 2" key="1">
    <citation type="submission" date="2015-11" db="EMBL/GenBank/DDBJ databases">
        <title>Genomic analysis of 38 Legionella species identifies large and diverse effector repertoires.</title>
        <authorList>
            <person name="Burstein D."/>
            <person name="Amaro F."/>
            <person name="Zusman T."/>
            <person name="Lifshitz Z."/>
            <person name="Cohen O."/>
            <person name="Gilbert J.A."/>
            <person name="Pupko T."/>
            <person name="Shuman H.A."/>
            <person name="Segal G."/>
        </authorList>
    </citation>
    <scope>NUCLEOTIDE SEQUENCE [LARGE SCALE GENOMIC DNA]</scope>
    <source>
        <strain evidence="1 2">PX-1-G2-E2</strain>
    </source>
</reference>